<comment type="caution">
    <text evidence="1">The sequence shown here is derived from an EMBL/GenBank/DDBJ whole genome shotgun (WGS) entry which is preliminary data.</text>
</comment>
<gene>
    <name evidence="1" type="ORF">GH807_13375</name>
</gene>
<dbReference type="EMBL" id="WJBB01000019">
    <property type="protein sequence ID" value="MBC3798034.1"/>
    <property type="molecule type" value="Genomic_DNA"/>
</dbReference>
<evidence type="ECO:0000313" key="2">
    <source>
        <dbReference type="Proteomes" id="UP000653358"/>
    </source>
</evidence>
<protein>
    <submittedName>
        <fullName evidence="1">Uncharacterized protein</fullName>
    </submittedName>
</protein>
<reference evidence="1 2" key="1">
    <citation type="journal article" date="2020" name="mSystems">
        <title>Defining Genomic and Predicted Metabolic Features of the Acetobacterium Genus.</title>
        <authorList>
            <person name="Ross D.E."/>
            <person name="Marshall C.W."/>
            <person name="Gulliver D."/>
            <person name="May H.D."/>
            <person name="Norman R.S."/>
        </authorList>
    </citation>
    <scope>NUCLEOTIDE SEQUENCE [LARGE SCALE GENOMIC DNA]</scope>
    <source>
        <strain evidence="1 2">DSM 9173</strain>
    </source>
</reference>
<proteinExistence type="predicted"/>
<evidence type="ECO:0000313" key="1">
    <source>
        <dbReference type="EMBL" id="MBC3798034.1"/>
    </source>
</evidence>
<organism evidence="1 2">
    <name type="scientific">Acetobacterium tundrae</name>
    <dbReference type="NCBI Taxonomy" id="132932"/>
    <lineage>
        <taxon>Bacteria</taxon>
        <taxon>Bacillati</taxon>
        <taxon>Bacillota</taxon>
        <taxon>Clostridia</taxon>
        <taxon>Eubacteriales</taxon>
        <taxon>Eubacteriaceae</taxon>
        <taxon>Acetobacterium</taxon>
    </lineage>
</organism>
<dbReference type="Proteomes" id="UP000653358">
    <property type="component" value="Unassembled WGS sequence"/>
</dbReference>
<dbReference type="RefSeq" id="WP_148603682.1">
    <property type="nucleotide sequence ID" value="NZ_RXYB01000010.1"/>
</dbReference>
<keyword evidence="2" id="KW-1185">Reference proteome</keyword>
<name>A0ABR6WNW8_9FIRM</name>
<sequence length="158" mass="16743">MAGYIAGRPCIFRGIKYLIGDLIPFEAVDPRRERALIDSGHINKNPDAMISGEALQLMSVSAAELKIDITISKSGDGSKTAVFLTPEEINLVFQAWVENADIANGIVAGITNLDVLAAIKSRETRKGVTDAIDKKIAELTPAPVEVAAPKEGGEVGEA</sequence>
<accession>A0ABR6WNW8</accession>